<dbReference type="EMBL" id="JBIACJ010000005">
    <property type="protein sequence ID" value="MFE8696958.1"/>
    <property type="molecule type" value="Genomic_DNA"/>
</dbReference>
<proteinExistence type="predicted"/>
<comment type="caution">
    <text evidence="2">The sequence shown here is derived from an EMBL/GenBank/DDBJ whole genome shotgun (WGS) entry which is preliminary data.</text>
</comment>
<evidence type="ECO:0000256" key="1">
    <source>
        <dbReference type="SAM" id="MobiDB-lite"/>
    </source>
</evidence>
<organism evidence="2 3">
    <name type="scientific">Cytobacillus mangrovibacter</name>
    <dbReference type="NCBI Taxonomy" id="3299024"/>
    <lineage>
        <taxon>Bacteria</taxon>
        <taxon>Bacillati</taxon>
        <taxon>Bacillota</taxon>
        <taxon>Bacilli</taxon>
        <taxon>Bacillales</taxon>
        <taxon>Bacillaceae</taxon>
        <taxon>Cytobacillus</taxon>
    </lineage>
</organism>
<accession>A0ABW6JYH1</accession>
<reference evidence="2 3" key="1">
    <citation type="submission" date="2024-08" db="EMBL/GenBank/DDBJ databases">
        <title>Two novel Cytobacillus novel species.</title>
        <authorList>
            <person name="Liu G."/>
        </authorList>
    </citation>
    <scope>NUCLEOTIDE SEQUENCE [LARGE SCALE GENOMIC DNA]</scope>
    <source>
        <strain evidence="2 3">FJAT-53684</strain>
    </source>
</reference>
<evidence type="ECO:0000313" key="2">
    <source>
        <dbReference type="EMBL" id="MFE8696958.1"/>
    </source>
</evidence>
<keyword evidence="3" id="KW-1185">Reference proteome</keyword>
<protein>
    <submittedName>
        <fullName evidence="2">Uncharacterized protein</fullName>
    </submittedName>
</protein>
<name>A0ABW6JYH1_9BACI</name>
<evidence type="ECO:0000313" key="3">
    <source>
        <dbReference type="Proteomes" id="UP001601058"/>
    </source>
</evidence>
<dbReference type="Proteomes" id="UP001601058">
    <property type="component" value="Unassembled WGS sequence"/>
</dbReference>
<feature type="region of interest" description="Disordered" evidence="1">
    <location>
        <begin position="36"/>
        <end position="56"/>
    </location>
</feature>
<sequence>MVSALRDNLKKELHSITDNVDTETLQKILETVRHELSKGREKNIPEAKPTKEEQKAITEANERITKGNFDTLEEFLKEVEGKE</sequence>
<gene>
    <name evidence="2" type="ORF">ACFYKT_11495</name>
</gene>
<dbReference type="RefSeq" id="WP_389219577.1">
    <property type="nucleotide sequence ID" value="NZ_JBIACJ010000005.1"/>
</dbReference>